<sequence length="104" mass="11564">MRLPNLKNIAEKKLNAAVVDDCFLGIQVFFHGFSKKSCHGCNDNCWFASSPVDSRNSQDSFSLGIYEKDLPENDQLNVALVDVGHASMRVCIAGIKQKKLYPCL</sequence>
<name>A0A822ZHH8_NELNU</name>
<protein>
    <submittedName>
        <fullName evidence="1">Uncharacterized protein</fullName>
    </submittedName>
</protein>
<organism evidence="1 2">
    <name type="scientific">Nelumbo nucifera</name>
    <name type="common">Sacred lotus</name>
    <dbReference type="NCBI Taxonomy" id="4432"/>
    <lineage>
        <taxon>Eukaryota</taxon>
        <taxon>Viridiplantae</taxon>
        <taxon>Streptophyta</taxon>
        <taxon>Embryophyta</taxon>
        <taxon>Tracheophyta</taxon>
        <taxon>Spermatophyta</taxon>
        <taxon>Magnoliopsida</taxon>
        <taxon>Proteales</taxon>
        <taxon>Nelumbonaceae</taxon>
        <taxon>Nelumbo</taxon>
    </lineage>
</organism>
<proteinExistence type="predicted"/>
<dbReference type="Proteomes" id="UP000607653">
    <property type="component" value="Unassembled WGS sequence"/>
</dbReference>
<evidence type="ECO:0000313" key="1">
    <source>
        <dbReference type="EMBL" id="DAD42885.1"/>
    </source>
</evidence>
<evidence type="ECO:0000313" key="2">
    <source>
        <dbReference type="Proteomes" id="UP000607653"/>
    </source>
</evidence>
<dbReference type="AlphaFoldDB" id="A0A822ZHH8"/>
<dbReference type="EMBL" id="DUZY01000006">
    <property type="protein sequence ID" value="DAD42885.1"/>
    <property type="molecule type" value="Genomic_DNA"/>
</dbReference>
<comment type="caution">
    <text evidence="1">The sequence shown here is derived from an EMBL/GenBank/DDBJ whole genome shotgun (WGS) entry which is preliminary data.</text>
</comment>
<reference evidence="1 2" key="1">
    <citation type="journal article" date="2020" name="Mol. Biol. Evol.">
        <title>Distinct Expression and Methylation Patterns for Genes with Different Fates following a Single Whole-Genome Duplication in Flowering Plants.</title>
        <authorList>
            <person name="Shi T."/>
            <person name="Rahmani R.S."/>
            <person name="Gugger P.F."/>
            <person name="Wang M."/>
            <person name="Li H."/>
            <person name="Zhang Y."/>
            <person name="Li Z."/>
            <person name="Wang Q."/>
            <person name="Van de Peer Y."/>
            <person name="Marchal K."/>
            <person name="Chen J."/>
        </authorList>
    </citation>
    <scope>NUCLEOTIDE SEQUENCE [LARGE SCALE GENOMIC DNA]</scope>
    <source>
        <tissue evidence="1">Leaf</tissue>
    </source>
</reference>
<gene>
    <name evidence="1" type="ORF">HUJ06_001115</name>
</gene>
<accession>A0A822ZHH8</accession>
<keyword evidence="2" id="KW-1185">Reference proteome</keyword>